<feature type="region of interest" description="Disordered" evidence="1">
    <location>
        <begin position="305"/>
        <end position="331"/>
    </location>
</feature>
<evidence type="ECO:0000256" key="2">
    <source>
        <dbReference type="SAM" id="Phobius"/>
    </source>
</evidence>
<organism evidence="3 4">
    <name type="scientific">Bemisia tabaci</name>
    <name type="common">Sweetpotato whitefly</name>
    <name type="synonym">Aleurodes tabaci</name>
    <dbReference type="NCBI Taxonomy" id="7038"/>
    <lineage>
        <taxon>Eukaryota</taxon>
        <taxon>Metazoa</taxon>
        <taxon>Ecdysozoa</taxon>
        <taxon>Arthropoda</taxon>
        <taxon>Hexapoda</taxon>
        <taxon>Insecta</taxon>
        <taxon>Pterygota</taxon>
        <taxon>Neoptera</taxon>
        <taxon>Paraneoptera</taxon>
        <taxon>Hemiptera</taxon>
        <taxon>Sternorrhyncha</taxon>
        <taxon>Aleyrodoidea</taxon>
        <taxon>Aleyrodidae</taxon>
        <taxon>Aleyrodinae</taxon>
        <taxon>Bemisia</taxon>
    </lineage>
</organism>
<dbReference type="KEGG" id="btab:109038342"/>
<feature type="compositionally biased region" description="Polar residues" evidence="1">
    <location>
        <begin position="595"/>
        <end position="610"/>
    </location>
</feature>
<name>A0A9P0AA32_BEMTA</name>
<evidence type="ECO:0000313" key="4">
    <source>
        <dbReference type="Proteomes" id="UP001152759"/>
    </source>
</evidence>
<feature type="compositionally biased region" description="Basic and acidic residues" evidence="1">
    <location>
        <begin position="232"/>
        <end position="243"/>
    </location>
</feature>
<keyword evidence="2" id="KW-1133">Transmembrane helix</keyword>
<gene>
    <name evidence="3" type="ORF">BEMITA_LOCUS7715</name>
</gene>
<feature type="region of interest" description="Disordered" evidence="1">
    <location>
        <begin position="589"/>
        <end position="610"/>
    </location>
</feature>
<dbReference type="Proteomes" id="UP001152759">
    <property type="component" value="Chromosome 4"/>
</dbReference>
<accession>A0A9P0AA32</accession>
<evidence type="ECO:0000256" key="1">
    <source>
        <dbReference type="SAM" id="MobiDB-lite"/>
    </source>
</evidence>
<feature type="compositionally biased region" description="Basic and acidic residues" evidence="1">
    <location>
        <begin position="172"/>
        <end position="192"/>
    </location>
</feature>
<dbReference type="AlphaFoldDB" id="A0A9P0AA32"/>
<keyword evidence="4" id="KW-1185">Reference proteome</keyword>
<sequence>MGYDEVEVSRIIFRAVLVASLAAGIVTSSSLGYTTSDVDYGGDSINRRDVTGKFGTEVKGINEREDKDEILAKIVVQVPLDSENVTSPSKIKVRSSEDVVQVPLDSKNVTYPSRIIEVRSSDDKIEGESSSEDQLFAEEKKGSDNLLLPRSPYASAEEESEEPYPNYSQDYRGGDMYREDSRGRDMYGEDSRGNQPGPLKYSEQLDNGYASRSWTSYPPDEHFDDAEEEVEHTESYNKPESLRSNRAYAGDRYGPPRHADYDERGAYFDNSYSSSSSPNESYGRFERTYDEFGSHYDNDNYDARRSSWGGWSGPPGRPRLSRTISPRPSQPKRIMHVQTWETYRGTSNPFGPNRGVSNNWSRGNSMPPSRVFSAVQDMVENQSMFYATFQCPEKVGKYICKIKCVERDEKLTGICEAGYCTCILKQQKKLRKQLTKRFMAAMNGYDTDCSNYKKTKHCKRFCKTLTPDKTFTGLCKDNHCQCITYPKLPEAKKTACRKAINKLKQFEDRALKHLGIKPKPLAAFTEKQVNAATDEAIKRLKANNSMDSCTGEDINNLRGIILSLSQGFNALRGDQGFAETPAPAAIISVKPPSASPENAETPSATISIKP</sequence>
<keyword evidence="2" id="KW-0472">Membrane</keyword>
<proteinExistence type="predicted"/>
<evidence type="ECO:0000313" key="3">
    <source>
        <dbReference type="EMBL" id="CAH0388829.1"/>
    </source>
</evidence>
<dbReference type="EMBL" id="OU963865">
    <property type="protein sequence ID" value="CAH0388829.1"/>
    <property type="molecule type" value="Genomic_DNA"/>
</dbReference>
<feature type="transmembrane region" description="Helical" evidence="2">
    <location>
        <begin position="12"/>
        <end position="33"/>
    </location>
</feature>
<reference evidence="3" key="1">
    <citation type="submission" date="2021-12" db="EMBL/GenBank/DDBJ databases">
        <authorList>
            <person name="King R."/>
        </authorList>
    </citation>
    <scope>NUCLEOTIDE SEQUENCE</scope>
</reference>
<protein>
    <submittedName>
        <fullName evidence="3">Uncharacterized protein</fullName>
    </submittedName>
</protein>
<feature type="region of interest" description="Disordered" evidence="1">
    <location>
        <begin position="121"/>
        <end position="259"/>
    </location>
</feature>
<feature type="compositionally biased region" description="Acidic residues" evidence="1">
    <location>
        <begin position="222"/>
        <end position="231"/>
    </location>
</feature>
<keyword evidence="2" id="KW-0812">Transmembrane</keyword>